<sequence length="689" mass="76721">MRSWPRCCAAAILLLFTTATPLQAQPSQGGAAPSAPVPVERFFQRPAVLEAKLSPSGKYVAVTSSRGIDRIGLVVYEFGVGARRIAQFPDLDIVRFDWVSDSRLVYSVLDLESGSGDDRREQPGLFAVNVDGQNHRQLIRRRSQPTVTNGDPRDRLLDWYHLLLHVPLQQEGVRPNEIVIGRLNLAGDRSVDSVTPMWLDTASGRTRHLDTHGEPDNTVNWMFDSKGQPRVAISRSKGASRLHWLGPGESQWRQISEGQLDRLRFSPRAVDDSGTLWGTHTEGREAWSVLTRFDFEAMKPQAPPLVRAPGFDFRGSLVLDRPGGRALGVRVETDAEQTVWFDEAMKKFQVEVDEKMPGRVNRISCRRCGESDMTALVRSYADRDPGLLLVYQAAEARWIRVGALLDEIEPQRMASVALHRIKARDGRDLPVWLTTPAKAQPGQALPAVVLVHGGPWLRGGFWRWEAMQQFLASRGYLVIAPEFRGSAGYGFAHYKAGWKQWGQAMQDDVADALLWAQSQGLAAKDRACIAGASYGGYSTLMGLVRQPELYRCGVAWAALTDPFLYLEGSWFIDDDIASDGRRYYMPELVGDAEKDRAMLSANSPLLQAARITAPLLLGFGDADRRVPLAHGKRLREALIAAGRPPEWVVYDNEAHGWRQLKNQIDWALRVEKFLAQHLGGSEAPSPAPR</sequence>
<dbReference type="Pfam" id="PF00326">
    <property type="entry name" value="Peptidase_S9"/>
    <property type="match status" value="1"/>
</dbReference>
<dbReference type="EMBL" id="JAUHHC010000003">
    <property type="protein sequence ID" value="MDN3920750.1"/>
    <property type="molecule type" value="Genomic_DNA"/>
</dbReference>
<protein>
    <submittedName>
        <fullName evidence="4">Prolyl oligopeptidase family serine peptidase</fullName>
    </submittedName>
</protein>
<dbReference type="Proteomes" id="UP001228044">
    <property type="component" value="Unassembled WGS sequence"/>
</dbReference>
<keyword evidence="2" id="KW-0732">Signal</keyword>
<feature type="chain" id="PRO_5045251366" evidence="2">
    <location>
        <begin position="25"/>
        <end position="689"/>
    </location>
</feature>
<accession>A0ABT8DQX9</accession>
<dbReference type="SUPFAM" id="SSF69322">
    <property type="entry name" value="Tricorn protease domain 2"/>
    <property type="match status" value="1"/>
</dbReference>
<reference evidence="4 5" key="1">
    <citation type="submission" date="2023-06" db="EMBL/GenBank/DDBJ databases">
        <title>Pelomonas sp. PFR6 16S ribosomal RNA gene Genome sequencing and assembly.</title>
        <authorList>
            <person name="Woo H."/>
        </authorList>
    </citation>
    <scope>NUCLEOTIDE SEQUENCE [LARGE SCALE GENOMIC DNA]</scope>
    <source>
        <strain evidence="4 5">PFR6</strain>
    </source>
</reference>
<gene>
    <name evidence="4" type="ORF">QWJ38_10705</name>
</gene>
<dbReference type="InterPro" id="IPR029058">
    <property type="entry name" value="AB_hydrolase_fold"/>
</dbReference>
<feature type="signal peptide" evidence="2">
    <location>
        <begin position="1"/>
        <end position="24"/>
    </location>
</feature>
<dbReference type="Gene3D" id="3.40.50.1820">
    <property type="entry name" value="alpha/beta hydrolase"/>
    <property type="match status" value="1"/>
</dbReference>
<organism evidence="4 5">
    <name type="scientific">Roseateles violae</name>
    <dbReference type="NCBI Taxonomy" id="3058042"/>
    <lineage>
        <taxon>Bacteria</taxon>
        <taxon>Pseudomonadati</taxon>
        <taxon>Pseudomonadota</taxon>
        <taxon>Betaproteobacteria</taxon>
        <taxon>Burkholderiales</taxon>
        <taxon>Sphaerotilaceae</taxon>
        <taxon>Roseateles</taxon>
    </lineage>
</organism>
<dbReference type="PANTHER" id="PTHR42776:SF27">
    <property type="entry name" value="DIPEPTIDYL PEPTIDASE FAMILY MEMBER 6"/>
    <property type="match status" value="1"/>
</dbReference>
<evidence type="ECO:0000313" key="5">
    <source>
        <dbReference type="Proteomes" id="UP001228044"/>
    </source>
</evidence>
<keyword evidence="1" id="KW-0378">Hydrolase</keyword>
<dbReference type="InterPro" id="IPR001375">
    <property type="entry name" value="Peptidase_S9_cat"/>
</dbReference>
<evidence type="ECO:0000313" key="4">
    <source>
        <dbReference type="EMBL" id="MDN3920750.1"/>
    </source>
</evidence>
<dbReference type="SUPFAM" id="SSF53474">
    <property type="entry name" value="alpha/beta-Hydrolases"/>
    <property type="match status" value="1"/>
</dbReference>
<evidence type="ECO:0000256" key="1">
    <source>
        <dbReference type="ARBA" id="ARBA00022801"/>
    </source>
</evidence>
<feature type="domain" description="Peptidase S9 prolyl oligopeptidase catalytic" evidence="3">
    <location>
        <begin position="466"/>
        <end position="680"/>
    </location>
</feature>
<name>A0ABT8DQX9_9BURK</name>
<dbReference type="PANTHER" id="PTHR42776">
    <property type="entry name" value="SERINE PEPTIDASE S9 FAMILY MEMBER"/>
    <property type="match status" value="1"/>
</dbReference>
<dbReference type="RefSeq" id="WP_290359074.1">
    <property type="nucleotide sequence ID" value="NZ_JAUHHC010000003.1"/>
</dbReference>
<evidence type="ECO:0000259" key="3">
    <source>
        <dbReference type="Pfam" id="PF00326"/>
    </source>
</evidence>
<evidence type="ECO:0000256" key="2">
    <source>
        <dbReference type="SAM" id="SignalP"/>
    </source>
</evidence>
<proteinExistence type="predicted"/>
<keyword evidence="5" id="KW-1185">Reference proteome</keyword>
<comment type="caution">
    <text evidence="4">The sequence shown here is derived from an EMBL/GenBank/DDBJ whole genome shotgun (WGS) entry which is preliminary data.</text>
</comment>